<sequence>MNKELPNDNTGNALQRLKDDGTDLTKMIEIDFFISVPSESFGILVVEKIKEALPNTTFSIEEEEDDFTCYCKISMIPNYYDVVETESLLNAIAEPYGGYIDGFGSFGN</sequence>
<dbReference type="RefSeq" id="WP_087814390.1">
    <property type="nucleotide sequence ID" value="NZ_CAJGZV010000001.1"/>
</dbReference>
<evidence type="ECO:0000313" key="2">
    <source>
        <dbReference type="EMBL" id="PWK13985.1"/>
    </source>
</evidence>
<evidence type="ECO:0000313" key="3">
    <source>
        <dbReference type="Proteomes" id="UP000245655"/>
    </source>
</evidence>
<dbReference type="Gene3D" id="3.30.70.970">
    <property type="entry name" value="RraB-like"/>
    <property type="match status" value="1"/>
</dbReference>
<dbReference type="InterPro" id="IPR009671">
    <property type="entry name" value="RraB_dom"/>
</dbReference>
<evidence type="ECO:0000259" key="1">
    <source>
        <dbReference type="Pfam" id="PF06877"/>
    </source>
</evidence>
<dbReference type="Pfam" id="PF06877">
    <property type="entry name" value="RraB"/>
    <property type="match status" value="1"/>
</dbReference>
<keyword evidence="3" id="KW-1185">Reference proteome</keyword>
<accession>A0A2V2A9D4</accession>
<name>A0A2V2A9D4_PSYIM</name>
<dbReference type="EMBL" id="QGGM01000003">
    <property type="protein sequence ID" value="PWK13985.1"/>
    <property type="molecule type" value="Genomic_DNA"/>
</dbReference>
<reference evidence="2 3" key="1">
    <citation type="submission" date="2018-05" db="EMBL/GenBank/DDBJ databases">
        <title>Genomic Encyclopedia of Type Strains, Phase IV (KMG-IV): sequencing the most valuable type-strain genomes for metagenomic binning, comparative biology and taxonomic classification.</title>
        <authorList>
            <person name="Goeker M."/>
        </authorList>
    </citation>
    <scope>NUCLEOTIDE SEQUENCE [LARGE SCALE GENOMIC DNA]</scope>
    <source>
        <strain evidence="2 3">DSM 7229</strain>
    </source>
</reference>
<feature type="domain" description="Regulator of ribonuclease activity B" evidence="1">
    <location>
        <begin position="8"/>
        <end position="104"/>
    </location>
</feature>
<dbReference type="Proteomes" id="UP000245655">
    <property type="component" value="Unassembled WGS sequence"/>
</dbReference>
<dbReference type="GeneID" id="60254461"/>
<gene>
    <name evidence="2" type="ORF">C8D84_1038</name>
</gene>
<dbReference type="AlphaFoldDB" id="A0A2V2A9D4"/>
<organism evidence="2 3">
    <name type="scientific">Psychrobacter immobilis</name>
    <dbReference type="NCBI Taxonomy" id="498"/>
    <lineage>
        <taxon>Bacteria</taxon>
        <taxon>Pseudomonadati</taxon>
        <taxon>Pseudomonadota</taxon>
        <taxon>Gammaproteobacteria</taxon>
        <taxon>Moraxellales</taxon>
        <taxon>Moraxellaceae</taxon>
        <taxon>Psychrobacter</taxon>
    </lineage>
</organism>
<dbReference type="InterPro" id="IPR036701">
    <property type="entry name" value="RraB-like_sf"/>
</dbReference>
<proteinExistence type="predicted"/>
<comment type="caution">
    <text evidence="2">The sequence shown here is derived from an EMBL/GenBank/DDBJ whole genome shotgun (WGS) entry which is preliminary data.</text>
</comment>
<dbReference type="SUPFAM" id="SSF89946">
    <property type="entry name" value="Hypothetical protein VC0424"/>
    <property type="match status" value="1"/>
</dbReference>
<protein>
    <submittedName>
        <fullName evidence="2">Regulator of ribonuclease activity B</fullName>
    </submittedName>
</protein>